<dbReference type="EMBL" id="BSOR01000015">
    <property type="protein sequence ID" value="GLR63255.1"/>
    <property type="molecule type" value="Genomic_DNA"/>
</dbReference>
<protein>
    <submittedName>
        <fullName evidence="1">Uncharacterized protein</fullName>
    </submittedName>
</protein>
<proteinExistence type="predicted"/>
<sequence length="145" mass="16104">MVELMAIYITDTQYLQQPGTLAGKTALVDKSNSADAFSKTLQQAQAKAATKTVSATTADMNTDAFKQPDESNTNAIDEFLAWMQMTDAEKVRDRILKSMGLTEEDLESMEHDEREKIEAIIAQKIKEETEVKIEKQLAGDTVKQG</sequence>
<accession>A0ABQ5ZW71</accession>
<dbReference type="Proteomes" id="UP001156682">
    <property type="component" value="Unassembled WGS sequence"/>
</dbReference>
<evidence type="ECO:0000313" key="2">
    <source>
        <dbReference type="Proteomes" id="UP001156682"/>
    </source>
</evidence>
<gene>
    <name evidence="1" type="ORF">GCM10007878_06900</name>
</gene>
<name>A0ABQ5ZW71_9GAMM</name>
<evidence type="ECO:0000313" key="1">
    <source>
        <dbReference type="EMBL" id="GLR63255.1"/>
    </source>
</evidence>
<comment type="caution">
    <text evidence="1">The sequence shown here is derived from an EMBL/GenBank/DDBJ whole genome shotgun (WGS) entry which is preliminary data.</text>
</comment>
<organism evidence="1 2">
    <name type="scientific">Marinospirillum insulare</name>
    <dbReference type="NCBI Taxonomy" id="217169"/>
    <lineage>
        <taxon>Bacteria</taxon>
        <taxon>Pseudomonadati</taxon>
        <taxon>Pseudomonadota</taxon>
        <taxon>Gammaproteobacteria</taxon>
        <taxon>Oceanospirillales</taxon>
        <taxon>Oceanospirillaceae</taxon>
        <taxon>Marinospirillum</taxon>
    </lineage>
</organism>
<keyword evidence="2" id="KW-1185">Reference proteome</keyword>
<reference evidence="2" key="1">
    <citation type="journal article" date="2019" name="Int. J. Syst. Evol. Microbiol.">
        <title>The Global Catalogue of Microorganisms (GCM) 10K type strain sequencing project: providing services to taxonomists for standard genome sequencing and annotation.</title>
        <authorList>
            <consortium name="The Broad Institute Genomics Platform"/>
            <consortium name="The Broad Institute Genome Sequencing Center for Infectious Disease"/>
            <person name="Wu L."/>
            <person name="Ma J."/>
        </authorList>
    </citation>
    <scope>NUCLEOTIDE SEQUENCE [LARGE SCALE GENOMIC DNA]</scope>
    <source>
        <strain evidence="2">NBRC 100033</strain>
    </source>
</reference>